<evidence type="ECO:0000256" key="1">
    <source>
        <dbReference type="SAM" id="MobiDB-lite"/>
    </source>
</evidence>
<name>A0AAE0MW73_9PEZI</name>
<dbReference type="AlphaFoldDB" id="A0AAE0MW73"/>
<proteinExistence type="predicted"/>
<keyword evidence="3" id="KW-1185">Reference proteome</keyword>
<dbReference type="PANTHER" id="PTHR38795">
    <property type="entry name" value="DUF6604 DOMAIN-CONTAINING PROTEIN"/>
    <property type="match status" value="1"/>
</dbReference>
<reference evidence="2" key="1">
    <citation type="journal article" date="2023" name="Mol. Phylogenet. Evol.">
        <title>Genome-scale phylogeny and comparative genomics of the fungal order Sordariales.</title>
        <authorList>
            <person name="Hensen N."/>
            <person name="Bonometti L."/>
            <person name="Westerberg I."/>
            <person name="Brannstrom I.O."/>
            <person name="Guillou S."/>
            <person name="Cros-Aarteil S."/>
            <person name="Calhoun S."/>
            <person name="Haridas S."/>
            <person name="Kuo A."/>
            <person name="Mondo S."/>
            <person name="Pangilinan J."/>
            <person name="Riley R."/>
            <person name="LaButti K."/>
            <person name="Andreopoulos B."/>
            <person name="Lipzen A."/>
            <person name="Chen C."/>
            <person name="Yan M."/>
            <person name="Daum C."/>
            <person name="Ng V."/>
            <person name="Clum A."/>
            <person name="Steindorff A."/>
            <person name="Ohm R.A."/>
            <person name="Martin F."/>
            <person name="Silar P."/>
            <person name="Natvig D.O."/>
            <person name="Lalanne C."/>
            <person name="Gautier V."/>
            <person name="Ament-Velasquez S.L."/>
            <person name="Kruys A."/>
            <person name="Hutchinson M.I."/>
            <person name="Powell A.J."/>
            <person name="Barry K."/>
            <person name="Miller A.N."/>
            <person name="Grigoriev I.V."/>
            <person name="Debuchy R."/>
            <person name="Gladieux P."/>
            <person name="Hiltunen Thoren M."/>
            <person name="Johannesson H."/>
        </authorList>
    </citation>
    <scope>NUCLEOTIDE SEQUENCE</scope>
    <source>
        <strain evidence="2">CBS 560.94</strain>
    </source>
</reference>
<organism evidence="2 3">
    <name type="scientific">Neurospora tetraspora</name>
    <dbReference type="NCBI Taxonomy" id="94610"/>
    <lineage>
        <taxon>Eukaryota</taxon>
        <taxon>Fungi</taxon>
        <taxon>Dikarya</taxon>
        <taxon>Ascomycota</taxon>
        <taxon>Pezizomycotina</taxon>
        <taxon>Sordariomycetes</taxon>
        <taxon>Sordariomycetidae</taxon>
        <taxon>Sordariales</taxon>
        <taxon>Sordariaceae</taxon>
        <taxon>Neurospora</taxon>
    </lineage>
</organism>
<evidence type="ECO:0000313" key="2">
    <source>
        <dbReference type="EMBL" id="KAK3355175.1"/>
    </source>
</evidence>
<evidence type="ECO:0000313" key="3">
    <source>
        <dbReference type="Proteomes" id="UP001278500"/>
    </source>
</evidence>
<dbReference type="PIRSF" id="PIRSF028035">
    <property type="entry name" value="UCP028035"/>
    <property type="match status" value="1"/>
</dbReference>
<dbReference type="PANTHER" id="PTHR38795:SF1">
    <property type="entry name" value="DUF6604 DOMAIN-CONTAINING PROTEIN"/>
    <property type="match status" value="1"/>
</dbReference>
<comment type="caution">
    <text evidence="2">The sequence shown here is derived from an EMBL/GenBank/DDBJ whole genome shotgun (WGS) entry which is preliminary data.</text>
</comment>
<dbReference type="GeneID" id="87867389"/>
<accession>A0AAE0MW73</accession>
<dbReference type="EMBL" id="JAUEPP010000001">
    <property type="protein sequence ID" value="KAK3355175.1"/>
    <property type="molecule type" value="Genomic_DNA"/>
</dbReference>
<protein>
    <submittedName>
        <fullName evidence="2">Uncharacterized protein</fullName>
    </submittedName>
</protein>
<feature type="compositionally biased region" description="Basic and acidic residues" evidence="1">
    <location>
        <begin position="873"/>
        <end position="882"/>
    </location>
</feature>
<dbReference type="Proteomes" id="UP001278500">
    <property type="component" value="Unassembled WGS sequence"/>
</dbReference>
<gene>
    <name evidence="2" type="ORF">B0H65DRAFT_563740</name>
</gene>
<sequence>MPPTEDILYAPPKSYLAYKRNSKLLLCWIVRTVHSIIKSWDTTRQHDLNLTLLEVFSAGPPGQNWPKELLADPARAGFFNQVRLYNFCRFIGLHMDVIPPSILALFVNIIDTRVTAFTTWQALAARRPRAEDMEHSRTLGSDIRAFWKAFNALRGFSWMLTSPGDPSVSSILKYDIPESEEDIDRLVPDKFPIKPGRRNKSKRPENEARFNKIKATLPPDDLPLSRYDIDDPCYLNGRFNSYGNAWGMAVYDLFKEFVRLRKFLHDTWKEVIFDGLNSTVAGAVGIAAMNLIVKYHHDNTPEGLGYISMIEYFTGYKNPEDYVQPFSASVYRVRGDGSCSEKVENQSVDMKEQFMIYTFESLFEFLSDFHATQTGKPTERMAKLLQNWDPSVDLMGLTKEEYLQWRHLYTIKLLYSLVDEYIVPILRSKEFDGDWKKVVWDPKGPSGDNLGGSGSYQHEAFLSSIAKLAMKKPSPTGDSTRHSIVPTTVFILQHMVDSFTVSRGWLHDPIRGNIFVQPPSADVFCPARDLALFLGVKLDDSTNLVGPGFSTSFHLLDGLLWIDEQLKLLDGLLWINEQTGEPQVDEEPLNFLKQAAKVCSAAINFQATRQDQGAGSNFLWGCSPFHCTEVLVQTLTSSNYISRVLYFGFYEPVLLVHLHNMLVHEGYMKKSPRAFLFLKGFFDDLLTEEAKTPEGGAHYDRALKNALDCFGTGFPLSTFNRLYVQKYRIEGIGRLENLQRFMENTTTGEEKRVVQVKGHGSSNNHKSIIKGGRDRAKAIMEGIQAVDFKLKELVPGKLLEGPGGSKVMVNFRDVLELLKAEVTIGVHGSRCLDAVNRFWVTARSMLLFEFIEKELADARDPLYLEIYGDPDSKEVENSKEDESGGNGGGRENTLGAKRARLVERLLSRNLDPPGTKTAIDIAVQAFEDEELTNFPCTYWGDEADLGRKSNDDIRKRLEKGLARASCPFM</sequence>
<reference evidence="2" key="2">
    <citation type="submission" date="2023-06" db="EMBL/GenBank/DDBJ databases">
        <authorList>
            <consortium name="Lawrence Berkeley National Laboratory"/>
            <person name="Haridas S."/>
            <person name="Hensen N."/>
            <person name="Bonometti L."/>
            <person name="Westerberg I."/>
            <person name="Brannstrom I.O."/>
            <person name="Guillou S."/>
            <person name="Cros-Aarteil S."/>
            <person name="Calhoun S."/>
            <person name="Kuo A."/>
            <person name="Mondo S."/>
            <person name="Pangilinan J."/>
            <person name="Riley R."/>
            <person name="Labutti K."/>
            <person name="Andreopoulos B."/>
            <person name="Lipzen A."/>
            <person name="Chen C."/>
            <person name="Yanf M."/>
            <person name="Daum C."/>
            <person name="Ng V."/>
            <person name="Clum A."/>
            <person name="Steindorff A."/>
            <person name="Ohm R."/>
            <person name="Martin F."/>
            <person name="Silar P."/>
            <person name="Natvig D."/>
            <person name="Lalanne C."/>
            <person name="Gautier V."/>
            <person name="Ament-Velasquez S.L."/>
            <person name="Kruys A."/>
            <person name="Hutchinson M.I."/>
            <person name="Powell A.J."/>
            <person name="Barry K."/>
            <person name="Miller A.N."/>
            <person name="Grigoriev I.V."/>
            <person name="Debuchy R."/>
            <person name="Gladieux P."/>
            <person name="Thoren M.H."/>
            <person name="Johannesson H."/>
        </authorList>
    </citation>
    <scope>NUCLEOTIDE SEQUENCE</scope>
    <source>
        <strain evidence="2">CBS 560.94</strain>
    </source>
</reference>
<dbReference type="InterPro" id="IPR016864">
    <property type="entry name" value="UCP028035"/>
</dbReference>
<dbReference type="RefSeq" id="XP_062686553.1">
    <property type="nucleotide sequence ID" value="XM_062830235.1"/>
</dbReference>
<feature type="region of interest" description="Disordered" evidence="1">
    <location>
        <begin position="873"/>
        <end position="893"/>
    </location>
</feature>